<dbReference type="EMBL" id="LAZR01008509">
    <property type="protein sequence ID" value="KKM78310.1"/>
    <property type="molecule type" value="Genomic_DNA"/>
</dbReference>
<accession>A0A0F9MNI7</accession>
<name>A0A0F9MNI7_9ZZZZ</name>
<organism evidence="1">
    <name type="scientific">marine sediment metagenome</name>
    <dbReference type="NCBI Taxonomy" id="412755"/>
    <lineage>
        <taxon>unclassified sequences</taxon>
        <taxon>metagenomes</taxon>
        <taxon>ecological metagenomes</taxon>
    </lineage>
</organism>
<comment type="caution">
    <text evidence="1">The sequence shown here is derived from an EMBL/GenBank/DDBJ whole genome shotgun (WGS) entry which is preliminary data.</text>
</comment>
<protein>
    <submittedName>
        <fullName evidence="1">Uncharacterized protein</fullName>
    </submittedName>
</protein>
<sequence length="100" mass="11395">MGAEIGGWEGIDAVESVTPEQLRRLQDKREVIESEETEAIRAALSTAAGQRMLDLLHTRYVDQDRFEPDEPNPVYKGFWNEGRASIVRMMEAKSRPFQGE</sequence>
<reference evidence="1" key="1">
    <citation type="journal article" date="2015" name="Nature">
        <title>Complex archaea that bridge the gap between prokaryotes and eukaryotes.</title>
        <authorList>
            <person name="Spang A."/>
            <person name="Saw J.H."/>
            <person name="Jorgensen S.L."/>
            <person name="Zaremba-Niedzwiedzka K."/>
            <person name="Martijn J."/>
            <person name="Lind A.E."/>
            <person name="van Eijk R."/>
            <person name="Schleper C."/>
            <person name="Guy L."/>
            <person name="Ettema T.J."/>
        </authorList>
    </citation>
    <scope>NUCLEOTIDE SEQUENCE</scope>
</reference>
<dbReference type="AlphaFoldDB" id="A0A0F9MNI7"/>
<evidence type="ECO:0000313" key="1">
    <source>
        <dbReference type="EMBL" id="KKM78310.1"/>
    </source>
</evidence>
<proteinExistence type="predicted"/>
<gene>
    <name evidence="1" type="ORF">LCGC14_1361250</name>
</gene>